<accession>A0ABY6NUH8</accession>
<gene>
    <name evidence="3" type="ORF">JRG66_06065</name>
</gene>
<dbReference type="InterPro" id="IPR036034">
    <property type="entry name" value="PDZ_sf"/>
</dbReference>
<dbReference type="SUPFAM" id="SSF50156">
    <property type="entry name" value="PDZ domain-like"/>
    <property type="match status" value="1"/>
</dbReference>
<name>A0ABY6NUH8_9FLAO</name>
<evidence type="ECO:0000313" key="4">
    <source>
        <dbReference type="Proteomes" id="UP001163981"/>
    </source>
</evidence>
<dbReference type="Gene3D" id="2.60.40.3650">
    <property type="match status" value="1"/>
</dbReference>
<proteinExistence type="predicted"/>
<dbReference type="Pfam" id="PF17899">
    <property type="entry name" value="Peptidase_M61_N"/>
    <property type="match status" value="1"/>
</dbReference>
<dbReference type="InterPro" id="IPR024191">
    <property type="entry name" value="Peptidase_M61"/>
</dbReference>
<feature type="domain" description="PDZ" evidence="2">
    <location>
        <begin position="471"/>
        <end position="526"/>
    </location>
</feature>
<dbReference type="Gene3D" id="1.10.390.10">
    <property type="entry name" value="Neutral Protease Domain 2"/>
    <property type="match status" value="1"/>
</dbReference>
<dbReference type="InterPro" id="IPR027268">
    <property type="entry name" value="Peptidase_M4/M1_CTD_sf"/>
</dbReference>
<feature type="signal peptide" evidence="1">
    <location>
        <begin position="1"/>
        <end position="16"/>
    </location>
</feature>
<evidence type="ECO:0000259" key="2">
    <source>
        <dbReference type="PROSITE" id="PS50106"/>
    </source>
</evidence>
<dbReference type="PIRSF" id="PIRSF016493">
    <property type="entry name" value="Glycyl_aminpptds"/>
    <property type="match status" value="1"/>
</dbReference>
<dbReference type="Gene3D" id="2.30.42.10">
    <property type="match status" value="1"/>
</dbReference>
<reference evidence="3" key="1">
    <citation type="submission" date="2021-02" db="EMBL/GenBank/DDBJ databases">
        <title>Salinimicrobium sp. nov. isolated from seawater in Tongyeong, Republic of Korea.</title>
        <authorList>
            <person name="Lee S.-J."/>
        </authorList>
    </citation>
    <scope>NUCLEOTIDE SEQUENCE</scope>
    <source>
        <strain evidence="3">HN-2-9-2</strain>
    </source>
</reference>
<feature type="chain" id="PRO_5045071758" evidence="1">
    <location>
        <begin position="17"/>
        <end position="590"/>
    </location>
</feature>
<dbReference type="Pfam" id="PF13180">
    <property type="entry name" value="PDZ_2"/>
    <property type="match status" value="1"/>
</dbReference>
<organism evidence="3 4">
    <name type="scientific">Salinimicrobium tongyeongense</name>
    <dbReference type="NCBI Taxonomy" id="2809707"/>
    <lineage>
        <taxon>Bacteria</taxon>
        <taxon>Pseudomonadati</taxon>
        <taxon>Bacteroidota</taxon>
        <taxon>Flavobacteriia</taxon>
        <taxon>Flavobacteriales</taxon>
        <taxon>Flavobacteriaceae</taxon>
        <taxon>Salinimicrobium</taxon>
    </lineage>
</organism>
<dbReference type="InterPro" id="IPR007963">
    <property type="entry name" value="Peptidase_M61_catalytic"/>
</dbReference>
<dbReference type="EMBL" id="CP069620">
    <property type="protein sequence ID" value="UZH56424.1"/>
    <property type="molecule type" value="Genomic_DNA"/>
</dbReference>
<dbReference type="InterPro" id="IPR001478">
    <property type="entry name" value="PDZ"/>
</dbReference>
<evidence type="ECO:0000313" key="3">
    <source>
        <dbReference type="EMBL" id="UZH56424.1"/>
    </source>
</evidence>
<keyword evidence="4" id="KW-1185">Reference proteome</keyword>
<dbReference type="SMART" id="SM00228">
    <property type="entry name" value="PDZ"/>
    <property type="match status" value="1"/>
</dbReference>
<dbReference type="PROSITE" id="PS50106">
    <property type="entry name" value="PDZ"/>
    <property type="match status" value="1"/>
</dbReference>
<sequence>MHILFLFLLATSACFAQKNTYRISFENAEHHEANIQISFPSLEQDTLTVRMSRTSPGRYALHEFAKNVYGLKATNSKGEKLDITRPDPHSWAITGHDGQVNLEYILFGNRADGTYTQIDQTHAHLNIPATFMYSESLKQRPVEVIFDTRHFPHWKIATQLKQLGQNTFYAPNLYYFMDSPTEISNFDSREFEIDGQLIRFILHHPGTAQEFDEYWEKTREIVRQQKAIFGELPQFDFGKYTFLGCYMPQVSGDGMEHRNSTVLTSGTSLADGGMKGNIGTVAHEFFHAWNVERIRPQSLEPFDFTEANMSGLLWFAEGFTSYYTGLSLARAGIITPQAYAKGLNGTFNYVWNSPARQYFNPVEMSYQAPFVDAATSIDPVNRENTFISYYSYGSMLGLALDLQLRQKGQNLDAFMELVWEKYGEPEVPYDLQDLENALAAYAGKDFAENYFGKYIYSSEMPDYEQLLDQVGLRLKKGSENAFFGASVQKDDEGFYVSSNPKKNTPAYKAGLDEGDRILTVNGTTLEAENSWEDEFGQYKPGEQLKLEIERFGKKMHKTVILEADPAFAISIDEGAKPEAVAARKEWLSAK</sequence>
<dbReference type="SUPFAM" id="SSF55486">
    <property type="entry name" value="Metalloproteases ('zincins'), catalytic domain"/>
    <property type="match status" value="1"/>
</dbReference>
<dbReference type="Proteomes" id="UP001163981">
    <property type="component" value="Chromosome"/>
</dbReference>
<evidence type="ECO:0000256" key="1">
    <source>
        <dbReference type="SAM" id="SignalP"/>
    </source>
</evidence>
<dbReference type="RefSeq" id="WP_265164949.1">
    <property type="nucleotide sequence ID" value="NZ_CP069620.1"/>
</dbReference>
<keyword evidence="1" id="KW-0732">Signal</keyword>
<dbReference type="Pfam" id="PF05299">
    <property type="entry name" value="Peptidase_M61"/>
    <property type="match status" value="1"/>
</dbReference>
<protein>
    <submittedName>
        <fullName evidence="3">M61 family metallopeptidase</fullName>
    </submittedName>
</protein>
<dbReference type="InterPro" id="IPR040756">
    <property type="entry name" value="Peptidase_M61_N"/>
</dbReference>